<sequence>MVLAATLHASSTALPATEESSFTIEKKASPGINQLSDGDGGRILRRVEQYATNEKGVEEERIYSKMRLLFNQAMHAAKVKANGKDAGYLAALLARLRKEGK</sequence>
<evidence type="ECO:0000256" key="2">
    <source>
        <dbReference type="ARBA" id="ARBA00010400"/>
    </source>
</evidence>
<feature type="region of interest" description="Disordered" evidence="6">
    <location>
        <begin position="18"/>
        <end position="39"/>
    </location>
</feature>
<keyword evidence="4" id="KW-0732">Signal</keyword>
<evidence type="ECO:0000256" key="3">
    <source>
        <dbReference type="ARBA" id="ARBA00022525"/>
    </source>
</evidence>
<evidence type="ECO:0000313" key="8">
    <source>
        <dbReference type="Proteomes" id="UP000028582"/>
    </source>
</evidence>
<comment type="subcellular location">
    <subcellularLocation>
        <location evidence="1 5">Secreted</location>
    </subcellularLocation>
</comment>
<evidence type="ECO:0000256" key="5">
    <source>
        <dbReference type="RuleBase" id="RU367124"/>
    </source>
</evidence>
<dbReference type="InterPro" id="IPR031825">
    <property type="entry name" value="RXLR"/>
</dbReference>
<accession>A0A081AY17</accession>
<comment type="domain">
    <text evidence="5">The RxLR-dEER motif acts to carry the protein into the host cell cytoplasm through binding to cell surface phosphatidylinositol-3-phosphate.</text>
</comment>
<protein>
    <recommendedName>
        <fullName evidence="5">RxLR effector protein</fullName>
    </recommendedName>
</protein>
<comment type="similarity">
    <text evidence="2 5">Belongs to the RxLR effector family.</text>
</comment>
<dbReference type="AlphaFoldDB" id="A0A081AY17"/>
<proteinExistence type="inferred from homology"/>
<evidence type="ECO:0000256" key="6">
    <source>
        <dbReference type="SAM" id="MobiDB-lite"/>
    </source>
</evidence>
<keyword evidence="3 5" id="KW-0964">Secreted</keyword>
<evidence type="ECO:0000313" key="7">
    <source>
        <dbReference type="EMBL" id="ETO83778.1"/>
    </source>
</evidence>
<reference evidence="7 8" key="1">
    <citation type="submission" date="2013-11" db="EMBL/GenBank/DDBJ databases">
        <title>The Genome Sequence of Phytophthora parasitica P1976.</title>
        <authorList>
            <consortium name="The Broad Institute Genomics Platform"/>
            <person name="Russ C."/>
            <person name="Tyler B."/>
            <person name="Panabieres F."/>
            <person name="Shan W."/>
            <person name="Tripathy S."/>
            <person name="Grunwald N."/>
            <person name="Machado M."/>
            <person name="Johnson C.S."/>
            <person name="Walker B."/>
            <person name="Young S."/>
            <person name="Zeng Q."/>
            <person name="Gargeya S."/>
            <person name="Fitzgerald M."/>
            <person name="Haas B."/>
            <person name="Abouelleil A."/>
            <person name="Allen A.W."/>
            <person name="Alvarado L."/>
            <person name="Arachchi H.M."/>
            <person name="Berlin A.M."/>
            <person name="Chapman S.B."/>
            <person name="Gainer-Dewar J."/>
            <person name="Goldberg J."/>
            <person name="Griggs A."/>
            <person name="Gujja S."/>
            <person name="Hansen M."/>
            <person name="Howarth C."/>
            <person name="Imamovic A."/>
            <person name="Ireland A."/>
            <person name="Larimer J."/>
            <person name="McCowan C."/>
            <person name="Murphy C."/>
            <person name="Pearson M."/>
            <person name="Poon T.W."/>
            <person name="Priest M."/>
            <person name="Roberts A."/>
            <person name="Saif S."/>
            <person name="Shea T."/>
            <person name="Sisk P."/>
            <person name="Sykes S."/>
            <person name="Wortman J."/>
            <person name="Nusbaum C."/>
            <person name="Birren B."/>
        </authorList>
    </citation>
    <scope>NUCLEOTIDE SEQUENCE [LARGE SCALE GENOMIC DNA]</scope>
    <source>
        <strain evidence="7 8">P1976</strain>
    </source>
</reference>
<evidence type="ECO:0000256" key="4">
    <source>
        <dbReference type="ARBA" id="ARBA00022729"/>
    </source>
</evidence>
<dbReference type="Proteomes" id="UP000028582">
    <property type="component" value="Unassembled WGS sequence"/>
</dbReference>
<dbReference type="EMBL" id="ANJA01000427">
    <property type="protein sequence ID" value="ETO83778.1"/>
    <property type="molecule type" value="Genomic_DNA"/>
</dbReference>
<comment type="function">
    <text evidence="5">Effector that suppresses plant defense responses during pathogen infection.</text>
</comment>
<name>A0A081AY17_PHYNI</name>
<comment type="caution">
    <text evidence="7">The sequence shown here is derived from an EMBL/GenBank/DDBJ whole genome shotgun (WGS) entry which is preliminary data.</text>
</comment>
<evidence type="ECO:0000256" key="1">
    <source>
        <dbReference type="ARBA" id="ARBA00004613"/>
    </source>
</evidence>
<gene>
    <name evidence="7" type="ORF">F444_02255</name>
</gene>
<organism evidence="7 8">
    <name type="scientific">Phytophthora nicotianae P1976</name>
    <dbReference type="NCBI Taxonomy" id="1317066"/>
    <lineage>
        <taxon>Eukaryota</taxon>
        <taxon>Sar</taxon>
        <taxon>Stramenopiles</taxon>
        <taxon>Oomycota</taxon>
        <taxon>Peronosporomycetes</taxon>
        <taxon>Peronosporales</taxon>
        <taxon>Peronosporaceae</taxon>
        <taxon>Phytophthora</taxon>
    </lineage>
</organism>
<dbReference type="Pfam" id="PF16810">
    <property type="entry name" value="RXLR"/>
    <property type="match status" value="1"/>
</dbReference>